<evidence type="ECO:0000256" key="13">
    <source>
        <dbReference type="SAM" id="SignalP"/>
    </source>
</evidence>
<evidence type="ECO:0000259" key="15">
    <source>
        <dbReference type="Pfam" id="PF07715"/>
    </source>
</evidence>
<dbReference type="AlphaFoldDB" id="B8KS53"/>
<evidence type="ECO:0000256" key="9">
    <source>
        <dbReference type="ARBA" id="ARBA00023136"/>
    </source>
</evidence>
<dbReference type="OrthoDB" id="127311at2"/>
<evidence type="ECO:0000313" key="17">
    <source>
        <dbReference type="Proteomes" id="UP000004699"/>
    </source>
</evidence>
<dbReference type="GO" id="GO:0006826">
    <property type="term" value="P:iron ion transport"/>
    <property type="evidence" value="ECO:0007669"/>
    <property type="project" value="UniProtKB-KW"/>
</dbReference>
<evidence type="ECO:0000313" key="16">
    <source>
        <dbReference type="EMBL" id="EED34970.1"/>
    </source>
</evidence>
<dbReference type="eggNOG" id="COG4771">
    <property type="taxonomic scope" value="Bacteria"/>
</dbReference>
<dbReference type="InterPro" id="IPR036942">
    <property type="entry name" value="Beta-barrel_TonB_sf"/>
</dbReference>
<evidence type="ECO:0000256" key="3">
    <source>
        <dbReference type="ARBA" id="ARBA00022452"/>
    </source>
</evidence>
<dbReference type="HOGENOM" id="CLU_008287_15_2_6"/>
<evidence type="ECO:0000256" key="11">
    <source>
        <dbReference type="PROSITE-ProRule" id="PRU01360"/>
    </source>
</evidence>
<dbReference type="CDD" id="cd01347">
    <property type="entry name" value="ligand_gated_channel"/>
    <property type="match status" value="1"/>
</dbReference>
<evidence type="ECO:0000259" key="14">
    <source>
        <dbReference type="Pfam" id="PF00593"/>
    </source>
</evidence>
<evidence type="ECO:0000256" key="6">
    <source>
        <dbReference type="ARBA" id="ARBA00023004"/>
    </source>
</evidence>
<dbReference type="Proteomes" id="UP000004699">
    <property type="component" value="Unassembled WGS sequence"/>
</dbReference>
<feature type="chain" id="PRO_5002875933" evidence="13">
    <location>
        <begin position="30"/>
        <end position="753"/>
    </location>
</feature>
<dbReference type="PANTHER" id="PTHR32552:SF81">
    <property type="entry name" value="TONB-DEPENDENT OUTER MEMBRANE RECEPTOR"/>
    <property type="match status" value="1"/>
</dbReference>
<evidence type="ECO:0000256" key="10">
    <source>
        <dbReference type="ARBA" id="ARBA00023237"/>
    </source>
</evidence>
<keyword evidence="10 11" id="KW-0998">Cell outer membrane</keyword>
<protein>
    <submittedName>
        <fullName evidence="16">TonB-dependent receptor</fullName>
    </submittedName>
</protein>
<accession>B8KS53</accession>
<dbReference type="STRING" id="565045.NOR51B_910"/>
<keyword evidence="13" id="KW-0732">Signal</keyword>
<feature type="signal peptide" evidence="13">
    <location>
        <begin position="1"/>
        <end position="29"/>
    </location>
</feature>
<dbReference type="PROSITE" id="PS52016">
    <property type="entry name" value="TONB_DEPENDENT_REC_3"/>
    <property type="match status" value="1"/>
</dbReference>
<evidence type="ECO:0000256" key="7">
    <source>
        <dbReference type="ARBA" id="ARBA00023065"/>
    </source>
</evidence>
<gene>
    <name evidence="16" type="ORF">NOR51B_910</name>
</gene>
<dbReference type="RefSeq" id="WP_009019717.1">
    <property type="nucleotide sequence ID" value="NZ_DS999411.1"/>
</dbReference>
<keyword evidence="9 11" id="KW-0472">Membrane</keyword>
<keyword evidence="4" id="KW-0410">Iron transport</keyword>
<dbReference type="GO" id="GO:0009279">
    <property type="term" value="C:cell outer membrane"/>
    <property type="evidence" value="ECO:0007669"/>
    <property type="project" value="UniProtKB-SubCell"/>
</dbReference>
<evidence type="ECO:0000256" key="2">
    <source>
        <dbReference type="ARBA" id="ARBA00022448"/>
    </source>
</evidence>
<feature type="domain" description="TonB-dependent receptor-like beta-barrel" evidence="14">
    <location>
        <begin position="278"/>
        <end position="717"/>
    </location>
</feature>
<comment type="subcellular location">
    <subcellularLocation>
        <location evidence="1 11">Cell outer membrane</location>
        <topology evidence="1 11">Multi-pass membrane protein</topology>
    </subcellularLocation>
</comment>
<dbReference type="Gene3D" id="2.40.170.20">
    <property type="entry name" value="TonB-dependent receptor, beta-barrel domain"/>
    <property type="match status" value="1"/>
</dbReference>
<comment type="similarity">
    <text evidence="11 12">Belongs to the TonB-dependent receptor family.</text>
</comment>
<reference evidence="17" key="1">
    <citation type="journal article" date="2013" name="BMC Microbiol.">
        <title>Taxonomy and evolution of bacteriochlorophyll a-containing members of the OM60/NOR5 clade of marine gammaproteobacteria: description of Luminiphilus syltensis gen. nov., sp. nov., reclassification of Haliea rubra as Pseudohaliea rubra gen. nov., comb. nov., and emendation of Chromatocurvus halotolerans.</title>
        <authorList>
            <person name="Spring S."/>
            <person name="Riedel T."/>
            <person name="Sproer C."/>
            <person name="Yan S."/>
            <person name="Harder J."/>
            <person name="Fuchs B.M."/>
        </authorList>
    </citation>
    <scope>NUCLEOTIDE SEQUENCE [LARGE SCALE GENOMIC DNA]</scope>
    <source>
        <strain evidence="17">NOR51-B</strain>
    </source>
</reference>
<name>B8KS53_9GAMM</name>
<dbReference type="InterPro" id="IPR039426">
    <property type="entry name" value="TonB-dep_rcpt-like"/>
</dbReference>
<keyword evidence="2 11" id="KW-0813">Transport</keyword>
<keyword evidence="6" id="KW-0408">Iron</keyword>
<dbReference type="InterPro" id="IPR000531">
    <property type="entry name" value="Beta-barrel_TonB"/>
</dbReference>
<keyword evidence="3 11" id="KW-1134">Transmembrane beta strand</keyword>
<keyword evidence="16" id="KW-0675">Receptor</keyword>
<dbReference type="InterPro" id="IPR012910">
    <property type="entry name" value="Plug_dom"/>
</dbReference>
<dbReference type="PANTHER" id="PTHR32552">
    <property type="entry name" value="FERRICHROME IRON RECEPTOR-RELATED"/>
    <property type="match status" value="1"/>
</dbReference>
<keyword evidence="8 12" id="KW-0798">TonB box</keyword>
<dbReference type="SUPFAM" id="SSF56935">
    <property type="entry name" value="Porins"/>
    <property type="match status" value="1"/>
</dbReference>
<evidence type="ECO:0000256" key="4">
    <source>
        <dbReference type="ARBA" id="ARBA00022496"/>
    </source>
</evidence>
<dbReference type="EMBL" id="DS999411">
    <property type="protein sequence ID" value="EED34970.1"/>
    <property type="molecule type" value="Genomic_DNA"/>
</dbReference>
<feature type="domain" description="TonB-dependent receptor plug" evidence="15">
    <location>
        <begin position="51"/>
        <end position="159"/>
    </location>
</feature>
<organism evidence="16 17">
    <name type="scientific">Luminiphilus syltensis NOR5-1B</name>
    <dbReference type="NCBI Taxonomy" id="565045"/>
    <lineage>
        <taxon>Bacteria</taxon>
        <taxon>Pseudomonadati</taxon>
        <taxon>Pseudomonadota</taxon>
        <taxon>Gammaproteobacteria</taxon>
        <taxon>Cellvibrionales</taxon>
        <taxon>Halieaceae</taxon>
        <taxon>Luminiphilus</taxon>
    </lineage>
</organism>
<keyword evidence="7" id="KW-0406">Ion transport</keyword>
<keyword evidence="5 11" id="KW-0812">Transmembrane</keyword>
<evidence type="ECO:0000256" key="5">
    <source>
        <dbReference type="ARBA" id="ARBA00022692"/>
    </source>
</evidence>
<evidence type="ECO:0000256" key="1">
    <source>
        <dbReference type="ARBA" id="ARBA00004571"/>
    </source>
</evidence>
<dbReference type="Pfam" id="PF07715">
    <property type="entry name" value="Plug"/>
    <property type="match status" value="1"/>
</dbReference>
<proteinExistence type="inferred from homology"/>
<evidence type="ECO:0000256" key="12">
    <source>
        <dbReference type="RuleBase" id="RU003357"/>
    </source>
</evidence>
<sequence>MRIIRKQSPHRLLPLTVAVLAASAGPAWGQDGARPQIEEVVVTAQQREQNLRDVPIAISTFSTETIERNKFDDVGDYIVRTPNASFTSNGARSRRSISIRGVTDFLPGNRPLAATTFGFYVDGFNLATSNINPPILDVERIEVLRGPQATFFGGNAIGGGLNITSVQPDSTEWGGSVVLDYSSFDTRDFEGIVNIPIVEGVLAARLNAKVLRSDGNIENINPLGGGNDAEYDYFKANVLWTPNEDLSVLISMIDGDETVGMREGVPSGVFSPFAQNALYAGFPDRNGDGLADADPDGVGFYPQNDDRVNFNSPQSVGTEVQYILGRVDYDFSDMTFTSITGYMESDFFLAGDIDGGSRDFFNEFRNIPRESLTQEFRLQSAGDGKLTWSVGFYYSDVEGSIDNKTFVGDEEPFGIPAGGLIDSAEEINTAESMAVFGQLDYQITDSLSLSVGGRYSQEELTFDGSGFSGSVIEELTAEDEFNDFSPRFAFNYTLTDDASVYGTISKGFKSGGVQQSPIRDLQSYDPEELWNYELGIKADLMDRRLRIAAAAFYMDWTDLQSSFQQSGVDDEGNLVLFGGVDNAEQAHSQGLEFSFTALPTEGLTLNGSIGYLEAEFDEFTAFITGQNRNLDNETIPNSPEWTASFDADYRFPLTDATEGFVRVEWAYRDSIVSDTEQLIQNRETGQRYPFIVPSYDFWNVRAGIQTDNYTITAYAENAFDDQYYTNAYRKAFMGGLHVEPSRQVFGIRGRYQF</sequence>
<keyword evidence="17" id="KW-1185">Reference proteome</keyword>
<dbReference type="Pfam" id="PF00593">
    <property type="entry name" value="TonB_dep_Rec_b-barrel"/>
    <property type="match status" value="1"/>
</dbReference>
<evidence type="ECO:0000256" key="8">
    <source>
        <dbReference type="ARBA" id="ARBA00023077"/>
    </source>
</evidence>